<keyword evidence="3" id="KW-1185">Reference proteome</keyword>
<dbReference type="SUPFAM" id="SSF110849">
    <property type="entry name" value="ParB/Sulfiredoxin"/>
    <property type="match status" value="1"/>
</dbReference>
<evidence type="ECO:0000313" key="3">
    <source>
        <dbReference type="Proteomes" id="UP000555728"/>
    </source>
</evidence>
<evidence type="ECO:0000259" key="1">
    <source>
        <dbReference type="SMART" id="SM00470"/>
    </source>
</evidence>
<protein>
    <submittedName>
        <fullName evidence="2">ParB family chromosome partitioning protein</fullName>
    </submittedName>
</protein>
<organism evidence="2 3">
    <name type="scientific">Roseospira goensis</name>
    <dbReference type="NCBI Taxonomy" id="391922"/>
    <lineage>
        <taxon>Bacteria</taxon>
        <taxon>Pseudomonadati</taxon>
        <taxon>Pseudomonadota</taxon>
        <taxon>Alphaproteobacteria</taxon>
        <taxon>Rhodospirillales</taxon>
        <taxon>Rhodospirillaceae</taxon>
        <taxon>Roseospira</taxon>
    </lineage>
</organism>
<dbReference type="SUPFAM" id="SSF53335">
    <property type="entry name" value="S-adenosyl-L-methionine-dependent methyltransferases"/>
    <property type="match status" value="1"/>
</dbReference>
<proteinExistence type="predicted"/>
<accession>A0A7W6S2G5</accession>
<dbReference type="AlphaFoldDB" id="A0A7W6S2G5"/>
<dbReference type="RefSeq" id="WP_184437338.1">
    <property type="nucleotide sequence ID" value="NZ_JACIGI010000039.1"/>
</dbReference>
<dbReference type="Pfam" id="PF02195">
    <property type="entry name" value="ParB_N"/>
    <property type="match status" value="1"/>
</dbReference>
<dbReference type="InterPro" id="IPR036086">
    <property type="entry name" value="ParB/Sulfiredoxin_sf"/>
</dbReference>
<name>A0A7W6S2G5_9PROT</name>
<dbReference type="EMBL" id="JACIGI010000039">
    <property type="protein sequence ID" value="MBB4287516.1"/>
    <property type="molecule type" value="Genomic_DNA"/>
</dbReference>
<comment type="caution">
    <text evidence="2">The sequence shown here is derived from an EMBL/GenBank/DDBJ whole genome shotgun (WGS) entry which is preliminary data.</text>
</comment>
<gene>
    <name evidence="2" type="ORF">GGD88_003265</name>
</gene>
<dbReference type="Proteomes" id="UP000555728">
    <property type="component" value="Unassembled WGS sequence"/>
</dbReference>
<feature type="domain" description="ParB-like N-terminal" evidence="1">
    <location>
        <begin position="4"/>
        <end position="90"/>
    </location>
</feature>
<dbReference type="SMART" id="SM00470">
    <property type="entry name" value="ParB"/>
    <property type="match status" value="1"/>
</dbReference>
<reference evidence="2 3" key="1">
    <citation type="submission" date="2020-08" db="EMBL/GenBank/DDBJ databases">
        <title>Genome sequencing of Purple Non-Sulfur Bacteria from various extreme environments.</title>
        <authorList>
            <person name="Mayer M."/>
        </authorList>
    </citation>
    <scope>NUCLEOTIDE SEQUENCE [LARGE SCALE GENOMIC DNA]</scope>
    <source>
        <strain evidence="2 3">JA135</strain>
    </source>
</reference>
<dbReference type="InterPro" id="IPR029063">
    <property type="entry name" value="SAM-dependent_MTases_sf"/>
</dbReference>
<evidence type="ECO:0000313" key="2">
    <source>
        <dbReference type="EMBL" id="MBB4287516.1"/>
    </source>
</evidence>
<sequence length="473" mass="52088">MFRARYPLGRLRPAPYNPRVIDARACAALRQSIRRIGVVKPIIARDTGIVIAGHQRLRQLTALGRALGPVYFAAGITTTDEIRFNQLHNLTEDGPGLWARVPPDPRMGVFVDVPAERIKGAFRGPDAVTRATIGALICRYGPWGCAVATRDGRVIDGINYALTCAVMGLPCRTIRVPDHAARWLTRDYGAFRFGHLSGDTWRQSACQRPRLRTGGQRACRSRLYERHVLPRLGPGERLIDFGAGQADYVRRLQGRGHPVVWVEFFPLDGTRLDRPIAHAWCRAALADWAAHGPFDVVVCDSVLNSVDSVAAERDVMVTLNALCRVGGRVHVSGRTRERLHAMERTTKQANPKQYLHAGAVDADGFVALYRGDLEAAPTAWTFQKFHAASEARGLIETFIGPVQRFTRSTTSWQATAVKTVDLDPATVEAALRREFDLPWPDGDRVGLAEAAVQAWREAQAIAADRPAAPPAVV</sequence>
<dbReference type="Gene3D" id="3.40.50.150">
    <property type="entry name" value="Vaccinia Virus protein VP39"/>
    <property type="match status" value="1"/>
</dbReference>
<dbReference type="InterPro" id="IPR003115">
    <property type="entry name" value="ParB_N"/>
</dbReference>
<dbReference type="Gene3D" id="3.90.1530.10">
    <property type="entry name" value="Conserved hypothetical protein from pyrococcus furiosus pfu- 392566-001, ParB domain"/>
    <property type="match status" value="1"/>
</dbReference>